<dbReference type="EMBL" id="MU855646">
    <property type="protein sequence ID" value="KAK3900691.1"/>
    <property type="molecule type" value="Genomic_DNA"/>
</dbReference>
<feature type="region of interest" description="Disordered" evidence="1">
    <location>
        <begin position="241"/>
        <end position="296"/>
    </location>
</feature>
<sequence>MASFDPIEYFGVGHGRDIAVVRQARTPSQTSISLSDGEPATQDHPEWTQHAAPPLRGIAKEPPWPPLPSFGHITPENSVSGRVNPPSSAVSPDVSSHGGVSMSDPAHPHSLGRYVHDVERHEQIAMSFHYPPGTGGHPEPVASYRNHHPSQDYTHAPKHQQYPNSDAPINRYLTDLLAYEQLAMALRAEQEGYNPHDHPDMYEYAMPEGVSLSISNGPDFDEEDRSRCTSPTLLTLLADMSRCADRPSRNERQRREQPAAAGQPRLFKVQMGRSRKRYAEASQPLAGHKDKMVKRF</sequence>
<proteinExistence type="predicted"/>
<accession>A0AAN6MH07</accession>
<name>A0AAN6MH07_9PEZI</name>
<protein>
    <submittedName>
        <fullName evidence="2">Uncharacterized protein</fullName>
    </submittedName>
</protein>
<comment type="caution">
    <text evidence="2">The sequence shown here is derived from an EMBL/GenBank/DDBJ whole genome shotgun (WGS) entry which is preliminary data.</text>
</comment>
<reference evidence="2" key="2">
    <citation type="submission" date="2023-05" db="EMBL/GenBank/DDBJ databases">
        <authorList>
            <consortium name="Lawrence Berkeley National Laboratory"/>
            <person name="Steindorff A."/>
            <person name="Hensen N."/>
            <person name="Bonometti L."/>
            <person name="Westerberg I."/>
            <person name="Brannstrom I.O."/>
            <person name="Guillou S."/>
            <person name="Cros-Aarteil S."/>
            <person name="Calhoun S."/>
            <person name="Haridas S."/>
            <person name="Kuo A."/>
            <person name="Mondo S."/>
            <person name="Pangilinan J."/>
            <person name="Riley R."/>
            <person name="Labutti K."/>
            <person name="Andreopoulos B."/>
            <person name="Lipzen A."/>
            <person name="Chen C."/>
            <person name="Yanf M."/>
            <person name="Daum C."/>
            <person name="Ng V."/>
            <person name="Clum A."/>
            <person name="Ohm R."/>
            <person name="Martin F."/>
            <person name="Silar P."/>
            <person name="Natvig D."/>
            <person name="Lalanne C."/>
            <person name="Gautier V."/>
            <person name="Ament-Velasquez S.L."/>
            <person name="Kruys A."/>
            <person name="Hutchinson M.I."/>
            <person name="Powell A.J."/>
            <person name="Barry K."/>
            <person name="Miller A.N."/>
            <person name="Grigoriev I.V."/>
            <person name="Debuchy R."/>
            <person name="Gladieux P."/>
            <person name="Thoren M.H."/>
            <person name="Johannesson H."/>
        </authorList>
    </citation>
    <scope>NUCLEOTIDE SEQUENCE</scope>
    <source>
        <strain evidence="2">CBS 103.79</strain>
    </source>
</reference>
<feature type="region of interest" description="Disordered" evidence="1">
    <location>
        <begin position="27"/>
        <end position="48"/>
    </location>
</feature>
<organism evidence="2 3">
    <name type="scientific">Staphylotrichum tortipilum</name>
    <dbReference type="NCBI Taxonomy" id="2831512"/>
    <lineage>
        <taxon>Eukaryota</taxon>
        <taxon>Fungi</taxon>
        <taxon>Dikarya</taxon>
        <taxon>Ascomycota</taxon>
        <taxon>Pezizomycotina</taxon>
        <taxon>Sordariomycetes</taxon>
        <taxon>Sordariomycetidae</taxon>
        <taxon>Sordariales</taxon>
        <taxon>Chaetomiaceae</taxon>
        <taxon>Staphylotrichum</taxon>
    </lineage>
</organism>
<feature type="region of interest" description="Disordered" evidence="1">
    <location>
        <begin position="81"/>
        <end position="109"/>
    </location>
</feature>
<evidence type="ECO:0000313" key="2">
    <source>
        <dbReference type="EMBL" id="KAK3900691.1"/>
    </source>
</evidence>
<dbReference type="Proteomes" id="UP001303889">
    <property type="component" value="Unassembled WGS sequence"/>
</dbReference>
<feature type="compositionally biased region" description="Basic and acidic residues" evidence="1">
    <location>
        <begin position="242"/>
        <end position="257"/>
    </location>
</feature>
<keyword evidence="3" id="KW-1185">Reference proteome</keyword>
<evidence type="ECO:0000313" key="3">
    <source>
        <dbReference type="Proteomes" id="UP001303889"/>
    </source>
</evidence>
<evidence type="ECO:0000256" key="1">
    <source>
        <dbReference type="SAM" id="MobiDB-lite"/>
    </source>
</evidence>
<reference evidence="2" key="1">
    <citation type="journal article" date="2023" name="Mol. Phylogenet. Evol.">
        <title>Genome-scale phylogeny and comparative genomics of the fungal order Sordariales.</title>
        <authorList>
            <person name="Hensen N."/>
            <person name="Bonometti L."/>
            <person name="Westerberg I."/>
            <person name="Brannstrom I.O."/>
            <person name="Guillou S."/>
            <person name="Cros-Aarteil S."/>
            <person name="Calhoun S."/>
            <person name="Haridas S."/>
            <person name="Kuo A."/>
            <person name="Mondo S."/>
            <person name="Pangilinan J."/>
            <person name="Riley R."/>
            <person name="LaButti K."/>
            <person name="Andreopoulos B."/>
            <person name="Lipzen A."/>
            <person name="Chen C."/>
            <person name="Yan M."/>
            <person name="Daum C."/>
            <person name="Ng V."/>
            <person name="Clum A."/>
            <person name="Steindorff A."/>
            <person name="Ohm R.A."/>
            <person name="Martin F."/>
            <person name="Silar P."/>
            <person name="Natvig D.O."/>
            <person name="Lalanne C."/>
            <person name="Gautier V."/>
            <person name="Ament-Velasquez S.L."/>
            <person name="Kruys A."/>
            <person name="Hutchinson M.I."/>
            <person name="Powell A.J."/>
            <person name="Barry K."/>
            <person name="Miller A.N."/>
            <person name="Grigoriev I.V."/>
            <person name="Debuchy R."/>
            <person name="Gladieux P."/>
            <person name="Hiltunen Thoren M."/>
            <person name="Johannesson H."/>
        </authorList>
    </citation>
    <scope>NUCLEOTIDE SEQUENCE</scope>
    <source>
        <strain evidence="2">CBS 103.79</strain>
    </source>
</reference>
<gene>
    <name evidence="2" type="ORF">C8A05DRAFT_17021</name>
</gene>
<feature type="compositionally biased region" description="Low complexity" evidence="1">
    <location>
        <begin position="83"/>
        <end position="96"/>
    </location>
</feature>
<dbReference type="AlphaFoldDB" id="A0AAN6MH07"/>